<dbReference type="Pfam" id="PF01077">
    <property type="entry name" value="NIR_SIR"/>
    <property type="match status" value="2"/>
</dbReference>
<dbReference type="InterPro" id="IPR045854">
    <property type="entry name" value="NO2/SO3_Rdtase_4Fe4S_sf"/>
</dbReference>
<comment type="caution">
    <text evidence="10">The sequence shown here is derived from an EMBL/GenBank/DDBJ whole genome shotgun (WGS) entry which is preliminary data.</text>
</comment>
<evidence type="ECO:0000256" key="5">
    <source>
        <dbReference type="ARBA" id="ARBA00023002"/>
    </source>
</evidence>
<evidence type="ECO:0000256" key="7">
    <source>
        <dbReference type="ARBA" id="ARBA00023014"/>
    </source>
</evidence>
<keyword evidence="3" id="KW-0004">4Fe-4S</keyword>
<dbReference type="Gene3D" id="3.90.480.20">
    <property type="match status" value="1"/>
</dbReference>
<dbReference type="Gene3D" id="3.90.480.10">
    <property type="entry name" value="Sulfite Reductase Hemoprotein,Domain 2"/>
    <property type="match status" value="1"/>
</dbReference>
<comment type="cofactor">
    <cofactor evidence="2">
        <name>[4Fe-4S] cluster</name>
        <dbReference type="ChEBI" id="CHEBI:49883"/>
    </cofactor>
</comment>
<comment type="cofactor">
    <cofactor evidence="1">
        <name>siroheme</name>
        <dbReference type="ChEBI" id="CHEBI:60052"/>
    </cofactor>
</comment>
<protein>
    <submittedName>
        <fullName evidence="10">Nitrite/sulfite reductase</fullName>
        <ecNumber evidence="10">1.8.7.1</ecNumber>
    </submittedName>
</protein>
<dbReference type="InterPro" id="IPR006067">
    <property type="entry name" value="NO2/SO3_Rdtase_4Fe4S_dom"/>
</dbReference>
<dbReference type="SUPFAM" id="SSF56014">
    <property type="entry name" value="Nitrite and sulphite reductase 4Fe-4S domain-like"/>
    <property type="match status" value="2"/>
</dbReference>
<evidence type="ECO:0000313" key="11">
    <source>
        <dbReference type="Proteomes" id="UP001562178"/>
    </source>
</evidence>
<dbReference type="PANTHER" id="PTHR11493">
    <property type="entry name" value="SULFITE REDUCTASE [NADPH] SUBUNIT BETA-RELATED"/>
    <property type="match status" value="1"/>
</dbReference>
<keyword evidence="6" id="KW-0408">Iron</keyword>
<feature type="domain" description="Nitrite/sulphite reductase 4Fe-4S" evidence="8">
    <location>
        <begin position="142"/>
        <end position="282"/>
    </location>
</feature>
<keyword evidence="7" id="KW-0411">Iron-sulfur</keyword>
<dbReference type="PANTHER" id="PTHR11493:SF47">
    <property type="entry name" value="SULFITE REDUCTASE [NADPH] SUBUNIT BETA"/>
    <property type="match status" value="1"/>
</dbReference>
<dbReference type="InterPro" id="IPR045169">
    <property type="entry name" value="NO2/SO3_Rdtase_4Fe4S_prot"/>
</dbReference>
<evidence type="ECO:0000313" key="10">
    <source>
        <dbReference type="EMBL" id="MEY2250617.1"/>
    </source>
</evidence>
<sequence length="599" mass="66188">MYQYTPFDRQFVQARADQFRDQLQRWETGRLSEEEFRPLRLQNGWYVQRYAPMLRVAVPYGEINSAQIRVLARIAREYDEPDAQLYQDALKTQGAMGTTYLPTHYAHFTTRTNVQFNWIPLSKSADVMDLLASVNLHGIQTSGNCIRNTTTDALAGVAVDELVDPRPYAEVLRQWTTLHPEFAFLPRKFKIAISGSAEDRAATGWHDVGLHLVKNEAGEIGFKVFVGGGMGRTPVIGTPIREFLPWNQVLNYIEAIVRVYNERGRRDNKYKARIKILVKAEGQTYIDSVEEEFRQIVEVDGGPHTIPQAEFDRVAACFVAPDLSAYPQVNATEAKHLLTEQGAREPAFGRWVSRNVRAHQNPQLRAVVLSFKRVGQAPGDASGEQLDALAQLVDQFSAGEARVTHDQNVVLPWVHVSQLHDLWLQAKALGLASTNVDLLTDMIACPGGDLCALANARSLPIAAAITERYQDLDELDDIGDIDLHISGCINSCGHHHSGHIGILGVDKDGKEWYQITVGGSDGAQLSGAPQAGKVIGPSFSAAEVPGVIEAVLSTYRDLRSNGERFIDTVRRVGLDPFKEAGKSARLPEAADTAAETTEA</sequence>
<dbReference type="RefSeq" id="WP_239811867.1">
    <property type="nucleotide sequence ID" value="NZ_JBGBDC010000002.1"/>
</dbReference>
<keyword evidence="4" id="KW-0479">Metal-binding</keyword>
<evidence type="ECO:0000256" key="2">
    <source>
        <dbReference type="ARBA" id="ARBA00001966"/>
    </source>
</evidence>
<dbReference type="Gene3D" id="3.30.413.10">
    <property type="entry name" value="Sulfite Reductase Hemoprotein, domain 1"/>
    <property type="match status" value="2"/>
</dbReference>
<name>A0ABV4B0A8_9BURK</name>
<keyword evidence="11" id="KW-1185">Reference proteome</keyword>
<evidence type="ECO:0000259" key="9">
    <source>
        <dbReference type="Pfam" id="PF03460"/>
    </source>
</evidence>
<dbReference type="Pfam" id="PF03460">
    <property type="entry name" value="NIR_SIR_ferr"/>
    <property type="match status" value="2"/>
</dbReference>
<dbReference type="EC" id="1.8.7.1" evidence="10"/>
<organism evidence="10 11">
    <name type="scientific">Comamonas sediminis</name>
    <dbReference type="NCBI Taxonomy" id="1783360"/>
    <lineage>
        <taxon>Bacteria</taxon>
        <taxon>Pseudomonadati</taxon>
        <taxon>Pseudomonadota</taxon>
        <taxon>Betaproteobacteria</taxon>
        <taxon>Burkholderiales</taxon>
        <taxon>Comamonadaceae</taxon>
        <taxon>Comamonas</taxon>
    </lineage>
</organism>
<evidence type="ECO:0000256" key="3">
    <source>
        <dbReference type="ARBA" id="ARBA00022485"/>
    </source>
</evidence>
<gene>
    <name evidence="10" type="ORF">AB7A72_06355</name>
</gene>
<dbReference type="Proteomes" id="UP001562178">
    <property type="component" value="Unassembled WGS sequence"/>
</dbReference>
<dbReference type="InterPro" id="IPR005117">
    <property type="entry name" value="NiRdtase/SiRdtase_haem-b_fer"/>
</dbReference>
<feature type="domain" description="Nitrite/Sulfite reductase ferredoxin-like" evidence="9">
    <location>
        <begin position="377"/>
        <end position="425"/>
    </location>
</feature>
<dbReference type="GO" id="GO:0050311">
    <property type="term" value="F:sulfite reductase (ferredoxin) activity"/>
    <property type="evidence" value="ECO:0007669"/>
    <property type="project" value="UniProtKB-EC"/>
</dbReference>
<reference evidence="10 11" key="1">
    <citation type="journal article" date="2016" name="Int. J. Syst. Evol. Microbiol.">
        <title>Description of Comamonas sediminis sp. nov., isolated from lagoon sediments.</title>
        <authorList>
            <person name="Subhash Y."/>
            <person name="Bang J.J."/>
            <person name="You T.H."/>
            <person name="Lee S.S."/>
        </authorList>
    </citation>
    <scope>NUCLEOTIDE SEQUENCE [LARGE SCALE GENOMIC DNA]</scope>
    <source>
        <strain evidence="10 11">JCM 31169</strain>
    </source>
</reference>
<dbReference type="EMBL" id="JBGBDC010000002">
    <property type="protein sequence ID" value="MEY2250617.1"/>
    <property type="molecule type" value="Genomic_DNA"/>
</dbReference>
<feature type="domain" description="Nitrite/sulphite reductase 4Fe-4S" evidence="8">
    <location>
        <begin position="441"/>
        <end position="580"/>
    </location>
</feature>
<evidence type="ECO:0000256" key="6">
    <source>
        <dbReference type="ARBA" id="ARBA00023004"/>
    </source>
</evidence>
<accession>A0ABV4B0A8</accession>
<evidence type="ECO:0000259" key="8">
    <source>
        <dbReference type="Pfam" id="PF01077"/>
    </source>
</evidence>
<evidence type="ECO:0000256" key="4">
    <source>
        <dbReference type="ARBA" id="ARBA00022723"/>
    </source>
</evidence>
<proteinExistence type="predicted"/>
<feature type="domain" description="Nitrite/Sulfite reductase ferredoxin-like" evidence="9">
    <location>
        <begin position="53"/>
        <end position="82"/>
    </location>
</feature>
<keyword evidence="5 10" id="KW-0560">Oxidoreductase</keyword>
<dbReference type="InterPro" id="IPR036136">
    <property type="entry name" value="Nit/Sulf_reduc_fer-like_dom_sf"/>
</dbReference>
<dbReference type="SUPFAM" id="SSF55124">
    <property type="entry name" value="Nitrite/Sulfite reductase N-terminal domain-like"/>
    <property type="match status" value="2"/>
</dbReference>
<evidence type="ECO:0000256" key="1">
    <source>
        <dbReference type="ARBA" id="ARBA00001929"/>
    </source>
</evidence>